<organism evidence="8 9">
    <name type="scientific">Pochonia chlamydosporia 170</name>
    <dbReference type="NCBI Taxonomy" id="1380566"/>
    <lineage>
        <taxon>Eukaryota</taxon>
        <taxon>Fungi</taxon>
        <taxon>Dikarya</taxon>
        <taxon>Ascomycota</taxon>
        <taxon>Pezizomycotina</taxon>
        <taxon>Sordariomycetes</taxon>
        <taxon>Hypocreomycetidae</taxon>
        <taxon>Hypocreales</taxon>
        <taxon>Clavicipitaceae</taxon>
        <taxon>Pochonia</taxon>
    </lineage>
</organism>
<dbReference type="SUPFAM" id="SSF57850">
    <property type="entry name" value="RING/U-box"/>
    <property type="match status" value="1"/>
</dbReference>
<dbReference type="PROSITE" id="PS50089">
    <property type="entry name" value="ZF_RING_2"/>
    <property type="match status" value="1"/>
</dbReference>
<evidence type="ECO:0000259" key="7">
    <source>
        <dbReference type="PROSITE" id="PS50089"/>
    </source>
</evidence>
<dbReference type="AlphaFoldDB" id="A0A179G3G0"/>
<feature type="compositionally biased region" description="Basic and acidic residues" evidence="6">
    <location>
        <begin position="198"/>
        <end position="209"/>
    </location>
</feature>
<evidence type="ECO:0000256" key="2">
    <source>
        <dbReference type="ARBA" id="ARBA00022771"/>
    </source>
</evidence>
<evidence type="ECO:0000256" key="4">
    <source>
        <dbReference type="PROSITE-ProRule" id="PRU00175"/>
    </source>
</evidence>
<dbReference type="EMBL" id="LSBJ02000001">
    <property type="protein sequence ID" value="OAQ71911.2"/>
    <property type="molecule type" value="Genomic_DNA"/>
</dbReference>
<keyword evidence="9" id="KW-1185">Reference proteome</keyword>
<dbReference type="RefSeq" id="XP_022284642.1">
    <property type="nucleotide sequence ID" value="XM_022428803.1"/>
</dbReference>
<evidence type="ECO:0000256" key="5">
    <source>
        <dbReference type="SAM" id="Coils"/>
    </source>
</evidence>
<keyword evidence="3" id="KW-0862">Zinc</keyword>
<keyword evidence="1" id="KW-0479">Metal-binding</keyword>
<dbReference type="OrthoDB" id="1658288at2759"/>
<dbReference type="GeneID" id="28854027"/>
<sequence length="1013" mass="113644">MDPLSISASVAGLLLFIKDVKLLSSKMYNAVKGKPRILKGITQDLEALEAILEVLRDRYEGSRQDEDALHKVLASCKRSVADINAHLASLQQMFSRRPVSRLLLYRKFEAETKAIETLQQELVTFKVTLSLALHVKTLQLIPEMPPGPEIKEAQKAQFAPNISNPQVSLPEYRQTYSSSAYTAVASQNQQDASIEATDPTHVHSQLEQDERNVRSFGSFDDWLASFSPAQASTAPEMIAHPSSQPSSTVRSLSKHSRFRVTIKNLTAYNQSADTNCSVEESLEFELSPTDTLQQVIQLLEEKGNKSICGFRVADQMFAPVAVDPLPFPLYVTDRPSSFEPGFLQINESLALEQFYDTAIRSDHRIESLQISKNATTLTAYDAYAGNSINISVNRTLRVPEDGTKYNPPVHFGPFPLFNVDALQSKLPMEMKQKSGLLISTFQREAISLVFESGRPRITKRYYRDQPQWFFPESSFPESSFAVKVLAGSVNSITGSIPEHQASPATQDYVVVPPQKRLDGFFTNSGIGIARQFVGMPVFKGYTAEAQLRGGLEYCGGIQLIIAPRFAGRGEFRRSHFGHLLDAASQELSPKDLKLRPGEYLFVSGPELLERFQKVFPAGLPEPLVHEAAWNSYLPRMPMRRTTRVSNISNRPTLVHELIAAAEFQHADQTLELESIFPMTLNVRTSHSQDFYSSETKYGRRFGYFYSPAWHYDVYPETRSWRVNPFMSLHQLFCPVSDSFHVERVALFVGSRELEPAPDVPLHHMLEDGAIITYQAFSSIRELSMCKGSHGRERQDEPTMSSWENGLALGGKVFQDVCVDSQPEWWNWGRSRVVNVQVLNAVSFKSFTGLDAPRPPMSFIDYKKARLPFHHFLSHTSVAGSEILARLQSTGSIDLRSGNLRRETTFDGQTLIECFFCEVSLADTIIRPCNHVFCKTCITEKMTHGTNIVVCSACMKKSSHLITFSGPMEAPREQQTIQYDGSLQGGEAHREMNNSTQGENQDKNYMAHIGAYSA</sequence>
<dbReference type="InterPro" id="IPR013083">
    <property type="entry name" value="Znf_RING/FYVE/PHD"/>
</dbReference>
<evidence type="ECO:0000313" key="8">
    <source>
        <dbReference type="EMBL" id="OAQ71911.2"/>
    </source>
</evidence>
<dbReference type="InterPro" id="IPR031348">
    <property type="entry name" value="PigL_N"/>
</dbReference>
<reference evidence="8 9" key="1">
    <citation type="journal article" date="2016" name="PLoS Pathog.">
        <title>Biosynthesis of antibiotic leucinostatins in bio-control fungus Purpureocillium lilacinum and their inhibition on phytophthora revealed by genome mining.</title>
        <authorList>
            <person name="Wang G."/>
            <person name="Liu Z."/>
            <person name="Lin R."/>
            <person name="Li E."/>
            <person name="Mao Z."/>
            <person name="Ling J."/>
            <person name="Yang Y."/>
            <person name="Yin W.B."/>
            <person name="Xie B."/>
        </authorList>
    </citation>
    <scope>NUCLEOTIDE SEQUENCE [LARGE SCALE GENOMIC DNA]</scope>
    <source>
        <strain evidence="8">170</strain>
    </source>
</reference>
<dbReference type="InterPro" id="IPR017907">
    <property type="entry name" value="Znf_RING_CS"/>
</dbReference>
<dbReference type="PROSITE" id="PS00518">
    <property type="entry name" value="ZF_RING_1"/>
    <property type="match status" value="1"/>
</dbReference>
<gene>
    <name evidence="8" type="ORF">VFPPC_12027</name>
</gene>
<dbReference type="Proteomes" id="UP000078397">
    <property type="component" value="Unassembled WGS sequence"/>
</dbReference>
<dbReference type="Gene3D" id="3.30.40.10">
    <property type="entry name" value="Zinc/RING finger domain, C3HC4 (zinc finger)"/>
    <property type="match status" value="1"/>
</dbReference>
<keyword evidence="5" id="KW-0175">Coiled coil</keyword>
<dbReference type="InterPro" id="IPR001841">
    <property type="entry name" value="Znf_RING"/>
</dbReference>
<evidence type="ECO:0000256" key="3">
    <source>
        <dbReference type="ARBA" id="ARBA00022833"/>
    </source>
</evidence>
<feature type="region of interest" description="Disordered" evidence="6">
    <location>
        <begin position="187"/>
        <end position="209"/>
    </location>
</feature>
<evidence type="ECO:0000313" key="9">
    <source>
        <dbReference type="Proteomes" id="UP000078397"/>
    </source>
</evidence>
<feature type="domain" description="RING-type" evidence="7">
    <location>
        <begin position="913"/>
        <end position="953"/>
    </location>
</feature>
<dbReference type="STRING" id="1380566.A0A179G3G0"/>
<proteinExistence type="predicted"/>
<comment type="caution">
    <text evidence="8">The sequence shown here is derived from an EMBL/GenBank/DDBJ whole genome shotgun (WGS) entry which is preliminary data.</text>
</comment>
<evidence type="ECO:0000256" key="6">
    <source>
        <dbReference type="SAM" id="MobiDB-lite"/>
    </source>
</evidence>
<name>A0A179G3G0_METCM</name>
<dbReference type="Pfam" id="PF17111">
    <property type="entry name" value="PigL_N"/>
    <property type="match status" value="1"/>
</dbReference>
<keyword evidence="2 4" id="KW-0863">Zinc-finger</keyword>
<evidence type="ECO:0000256" key="1">
    <source>
        <dbReference type="ARBA" id="ARBA00022723"/>
    </source>
</evidence>
<dbReference type="KEGG" id="pchm:VFPPC_12027"/>
<dbReference type="CDD" id="cd16449">
    <property type="entry name" value="RING-HC"/>
    <property type="match status" value="1"/>
</dbReference>
<dbReference type="GO" id="GO:0008270">
    <property type="term" value="F:zinc ion binding"/>
    <property type="evidence" value="ECO:0007669"/>
    <property type="project" value="UniProtKB-KW"/>
</dbReference>
<protein>
    <recommendedName>
        <fullName evidence="7">RING-type domain-containing protein</fullName>
    </recommendedName>
</protein>
<feature type="coiled-coil region" evidence="5">
    <location>
        <begin position="38"/>
        <end position="65"/>
    </location>
</feature>
<accession>A0A179G3G0</accession>